<dbReference type="AlphaFoldDB" id="A0A1V4KTN7"/>
<feature type="chain" id="PRO_5013206198" description="Secreted protein" evidence="1">
    <location>
        <begin position="19"/>
        <end position="90"/>
    </location>
</feature>
<keyword evidence="1" id="KW-0732">Signal</keyword>
<proteinExistence type="predicted"/>
<evidence type="ECO:0000313" key="2">
    <source>
        <dbReference type="EMBL" id="OPJ87788.1"/>
    </source>
</evidence>
<reference evidence="2 3" key="1">
    <citation type="submission" date="2016-02" db="EMBL/GenBank/DDBJ databases">
        <title>Band-tailed pigeon sequencing and assembly.</title>
        <authorList>
            <person name="Soares A.E."/>
            <person name="Novak B.J."/>
            <person name="Rice E.S."/>
            <person name="O'Connell B."/>
            <person name="Chang D."/>
            <person name="Weber S."/>
            <person name="Shapiro B."/>
        </authorList>
    </citation>
    <scope>NUCLEOTIDE SEQUENCE [LARGE SCALE GENOMIC DNA]</scope>
    <source>
        <strain evidence="2">BTP2013</strain>
        <tissue evidence="2">Blood</tissue>
    </source>
</reference>
<protein>
    <recommendedName>
        <fullName evidence="4">Secreted protein</fullName>
    </recommendedName>
</protein>
<dbReference type="EMBL" id="LSYS01001700">
    <property type="protein sequence ID" value="OPJ87788.1"/>
    <property type="molecule type" value="Genomic_DNA"/>
</dbReference>
<name>A0A1V4KTN7_PATFA</name>
<feature type="signal peptide" evidence="1">
    <location>
        <begin position="1"/>
        <end position="18"/>
    </location>
</feature>
<sequence>MQVLVLQQLLVVWRFLHAMEWESLPPSSSQRTCVQNWEPLTLKGLFCKTNIACWSKIPSLRAVWNKKPAAVADEEPQDLLTLRNLLPLLT</sequence>
<evidence type="ECO:0008006" key="4">
    <source>
        <dbReference type="Google" id="ProtNLM"/>
    </source>
</evidence>
<dbReference type="Proteomes" id="UP000190648">
    <property type="component" value="Unassembled WGS sequence"/>
</dbReference>
<keyword evidence="3" id="KW-1185">Reference proteome</keyword>
<organism evidence="2 3">
    <name type="scientific">Patagioenas fasciata monilis</name>
    <dbReference type="NCBI Taxonomy" id="372326"/>
    <lineage>
        <taxon>Eukaryota</taxon>
        <taxon>Metazoa</taxon>
        <taxon>Chordata</taxon>
        <taxon>Craniata</taxon>
        <taxon>Vertebrata</taxon>
        <taxon>Euteleostomi</taxon>
        <taxon>Archelosauria</taxon>
        <taxon>Archosauria</taxon>
        <taxon>Dinosauria</taxon>
        <taxon>Saurischia</taxon>
        <taxon>Theropoda</taxon>
        <taxon>Coelurosauria</taxon>
        <taxon>Aves</taxon>
        <taxon>Neognathae</taxon>
        <taxon>Neoaves</taxon>
        <taxon>Columbimorphae</taxon>
        <taxon>Columbiformes</taxon>
        <taxon>Columbidae</taxon>
        <taxon>Patagioenas</taxon>
    </lineage>
</organism>
<accession>A0A1V4KTN7</accession>
<evidence type="ECO:0000313" key="3">
    <source>
        <dbReference type="Proteomes" id="UP000190648"/>
    </source>
</evidence>
<comment type="caution">
    <text evidence="2">The sequence shown here is derived from an EMBL/GenBank/DDBJ whole genome shotgun (WGS) entry which is preliminary data.</text>
</comment>
<gene>
    <name evidence="2" type="ORF">AV530_001183</name>
</gene>
<evidence type="ECO:0000256" key="1">
    <source>
        <dbReference type="SAM" id="SignalP"/>
    </source>
</evidence>